<evidence type="ECO:0000313" key="2">
    <source>
        <dbReference type="Proteomes" id="UP000005475"/>
    </source>
</evidence>
<sequence>MLQAWCDVLLDAFLLVCDAEDAFQLVEVVVGGGSHHLSLGWRGERQQIGEKSLAEVKRQIVEGAASAAILLEVLVSGVPVTVIIIIRHLGTEILKKTLLAAVAVKKSVFLVDDGFGSAALDKLGIAEHGLVELSLEFVFRVGIDVYSQILPSCRLACLGMPYSRVEVKVKRHLTVLDGSLPDSHFRADVCHIGCDF</sequence>
<evidence type="ECO:0000313" key="1">
    <source>
        <dbReference type="EMBL" id="EDO11792.1"/>
    </source>
</evidence>
<dbReference type="AlphaFoldDB" id="A0AAN3A8V4"/>
<proteinExistence type="predicted"/>
<dbReference type="EMBL" id="AAXF02000048">
    <property type="protein sequence ID" value="EDO11792.1"/>
    <property type="molecule type" value="Genomic_DNA"/>
</dbReference>
<organism evidence="1 2">
    <name type="scientific">Bacteroides ovatus (strain ATCC 8483 / DSM 1896 / JCM 5824 / BCRC 10623 / CCUG 4943 / NCTC 11153)</name>
    <dbReference type="NCBI Taxonomy" id="411476"/>
    <lineage>
        <taxon>Bacteria</taxon>
        <taxon>Pseudomonadati</taxon>
        <taxon>Bacteroidota</taxon>
        <taxon>Bacteroidia</taxon>
        <taxon>Bacteroidales</taxon>
        <taxon>Bacteroidaceae</taxon>
        <taxon>Bacteroides</taxon>
    </lineage>
</organism>
<dbReference type="Proteomes" id="UP000005475">
    <property type="component" value="Unassembled WGS sequence"/>
</dbReference>
<reference evidence="1 2" key="1">
    <citation type="submission" date="2007-03" db="EMBL/GenBank/DDBJ databases">
        <authorList>
            <person name="Fulton L."/>
            <person name="Clifton S."/>
            <person name="Fulton B."/>
            <person name="Xu J."/>
            <person name="Minx P."/>
            <person name="Pepin K.H."/>
            <person name="Johnson M."/>
            <person name="Thiruvilangam P."/>
            <person name="Bhonagiri V."/>
            <person name="Nash W.E."/>
            <person name="Mardis E.R."/>
            <person name="Wilson R.K."/>
        </authorList>
    </citation>
    <scope>NUCLEOTIDE SEQUENCE [LARGE SCALE GENOMIC DNA]</scope>
    <source>
        <strain evidence="2">ATCC 8483 / DSM 1896 / JCM 5824 / BCRC 10623 / CCUG 4943 / NCTC 11153</strain>
    </source>
</reference>
<protein>
    <submittedName>
        <fullName evidence="1">Uncharacterized protein</fullName>
    </submittedName>
</protein>
<reference evidence="2" key="2">
    <citation type="submission" date="2007-04" db="EMBL/GenBank/DDBJ databases">
        <title>Draft genome sequence of Bacteroides ovatus (ATCC 8483).</title>
        <authorList>
            <person name="Sudarsanam P."/>
            <person name="Ley R."/>
            <person name="Guruge J."/>
            <person name="Turnbaugh P.J."/>
            <person name="Mahowald M."/>
            <person name="Liep D."/>
            <person name="Gordon J."/>
        </authorList>
    </citation>
    <scope>NUCLEOTIDE SEQUENCE [LARGE SCALE GENOMIC DNA]</scope>
    <source>
        <strain evidence="2">ATCC 8483 / DSM 1896 / JCM 5824 / BCRC 10623 / CCUG 4943 / NCTC 11153</strain>
    </source>
</reference>
<name>A0AAN3A8V4_BACO1</name>
<gene>
    <name evidence="1" type="ORF">BACOVA_02286</name>
</gene>
<comment type="caution">
    <text evidence="1">The sequence shown here is derived from an EMBL/GenBank/DDBJ whole genome shotgun (WGS) entry which is preliminary data.</text>
</comment>
<accession>A0AAN3A8V4</accession>